<feature type="compositionally biased region" description="Pro residues" evidence="1">
    <location>
        <begin position="333"/>
        <end position="342"/>
    </location>
</feature>
<accession>A0ABX5ZRX2</accession>
<dbReference type="RefSeq" id="WP_150155121.1">
    <property type="nucleotide sequence ID" value="NZ_CP043959.1"/>
</dbReference>
<feature type="region of interest" description="Disordered" evidence="1">
    <location>
        <begin position="112"/>
        <end position="136"/>
    </location>
</feature>
<sequence length="383" mass="42670">MPISATARPTIPPTVWATRGRYVGERAEETLRSSLSALKDSGDIDDFLELPADDTKPDLVFESRTRVGDGVTVRARLSLTPATGKGRDWLLVAEAERPRDRSWPSPVAMFWPPEPDAGGSHDPASGLRPGEISPLPEDDKAVRRLLRDCARDPWYIHVVVHEAMTTDERGRVPLAHWLPPGLRDRVVEHRATPQQYRVTNWALRDFDVEVPRGGAAVLPGRPAPEGYEPDAFAVRAVFLDGTEPVDLVDAVSRYDALPRELPEEAAEALTALREDWHLLTLAEELERERALVAMYAEALDAMTKSRDLYREAAERAHEALEAYREAGTATPSPVQPPRPRTPAPLQHFTRTLERLKAGGSRRARSQEDTDPAREPEPEPSDNR</sequence>
<evidence type="ECO:0008006" key="4">
    <source>
        <dbReference type="Google" id="ProtNLM"/>
    </source>
</evidence>
<feature type="compositionally biased region" description="Basic and acidic residues" evidence="1">
    <location>
        <begin position="364"/>
        <end position="383"/>
    </location>
</feature>
<organism evidence="2 3">
    <name type="scientific">Streptomyces tendae</name>
    <dbReference type="NCBI Taxonomy" id="1932"/>
    <lineage>
        <taxon>Bacteria</taxon>
        <taxon>Bacillati</taxon>
        <taxon>Actinomycetota</taxon>
        <taxon>Actinomycetes</taxon>
        <taxon>Kitasatosporales</taxon>
        <taxon>Streptomycetaceae</taxon>
        <taxon>Streptomyces</taxon>
    </lineage>
</organism>
<evidence type="ECO:0000313" key="2">
    <source>
        <dbReference type="EMBL" id="QER87380.1"/>
    </source>
</evidence>
<protein>
    <recommendedName>
        <fullName evidence="4">PE-PGRS family protein</fullName>
    </recommendedName>
</protein>
<dbReference type="EMBL" id="CP043959">
    <property type="protein sequence ID" value="QER87380.1"/>
    <property type="molecule type" value="Genomic_DNA"/>
</dbReference>
<proteinExistence type="predicted"/>
<reference evidence="2 3" key="1">
    <citation type="submission" date="2019-09" db="EMBL/GenBank/DDBJ databases">
        <title>Draft genome sequence of the Ebosin-producing strain Streptomyces sp. 139.</title>
        <authorList>
            <person name="Ai L."/>
            <person name="Geng M."/>
            <person name="Ma M."/>
            <person name="Bai L."/>
        </authorList>
    </citation>
    <scope>NUCLEOTIDE SEQUENCE [LARGE SCALE GENOMIC DNA]</scope>
    <source>
        <strain evidence="2 3">139</strain>
    </source>
</reference>
<dbReference type="Proteomes" id="UP000324308">
    <property type="component" value="Chromosome"/>
</dbReference>
<keyword evidence="3" id="KW-1185">Reference proteome</keyword>
<evidence type="ECO:0000313" key="3">
    <source>
        <dbReference type="Proteomes" id="UP000324308"/>
    </source>
</evidence>
<feature type="region of interest" description="Disordered" evidence="1">
    <location>
        <begin position="324"/>
        <end position="383"/>
    </location>
</feature>
<name>A0ABX5ZRX2_STRTE</name>
<evidence type="ECO:0000256" key="1">
    <source>
        <dbReference type="SAM" id="MobiDB-lite"/>
    </source>
</evidence>
<gene>
    <name evidence="2" type="ORF">F3L20_17095</name>
</gene>